<dbReference type="InterPro" id="IPR000425">
    <property type="entry name" value="MIP"/>
</dbReference>
<dbReference type="PRINTS" id="PR00783">
    <property type="entry name" value="MINTRINSICP"/>
</dbReference>
<dbReference type="GO" id="GO:0015254">
    <property type="term" value="F:glycerol channel activity"/>
    <property type="evidence" value="ECO:0007669"/>
    <property type="project" value="TreeGrafter"/>
</dbReference>
<comment type="similarity">
    <text evidence="2 7">Belongs to the MIP/aquaporin (TC 1.A.8) family.</text>
</comment>
<keyword evidence="6 8" id="KW-0472">Membrane</keyword>
<keyword evidence="5 8" id="KW-1133">Transmembrane helix</keyword>
<dbReference type="EMBL" id="CP060637">
    <property type="protein sequence ID" value="QNM15289.1"/>
    <property type="molecule type" value="Genomic_DNA"/>
</dbReference>
<dbReference type="NCBIfam" id="TIGR00861">
    <property type="entry name" value="MIP"/>
    <property type="match status" value="1"/>
</dbReference>
<dbReference type="GO" id="GO:0005886">
    <property type="term" value="C:plasma membrane"/>
    <property type="evidence" value="ECO:0007669"/>
    <property type="project" value="TreeGrafter"/>
</dbReference>
<gene>
    <name evidence="9" type="ORF">H9Q81_00150</name>
</gene>
<feature type="transmembrane region" description="Helical" evidence="8">
    <location>
        <begin position="168"/>
        <end position="189"/>
    </location>
</feature>
<dbReference type="KEGG" id="fho:H9Q81_00150"/>
<dbReference type="PANTHER" id="PTHR43829">
    <property type="entry name" value="AQUAPORIN OR AQUAGLYCEROPORIN RELATED"/>
    <property type="match status" value="1"/>
</dbReference>
<sequence>MEPSSMYLAEFIGTALLLLLGNGVNMTLSLNKSFGKGGGWMVTCFGWGMSVTMAAYLTGWVSGAHLNPALSIALALTGRMEWALVPGYIIAQILGGFTGACLAYLVYKDLMDNEPDPAVKLGVFSTGPAIDHKPWNAVTEIIGTAILILGILAIGYGKNLVQPGITPFLVGLLICVIGMGTGGATGFAINPARDLGPRIAHAVLPIKGKGGSNWGYAWVPIVGPIIGAVLGVIIFDLFANYCAECLTVL</sequence>
<dbReference type="RefSeq" id="WP_101473601.1">
    <property type="nucleotide sequence ID" value="NZ_CP060637.1"/>
</dbReference>
<evidence type="ECO:0000256" key="6">
    <source>
        <dbReference type="ARBA" id="ARBA00023136"/>
    </source>
</evidence>
<keyword evidence="3 7" id="KW-0813">Transport</keyword>
<dbReference type="SUPFAM" id="SSF81338">
    <property type="entry name" value="Aquaporin-like"/>
    <property type="match status" value="1"/>
</dbReference>
<protein>
    <submittedName>
        <fullName evidence="9">Aquaporin family protein</fullName>
    </submittedName>
</protein>
<dbReference type="InterPro" id="IPR023271">
    <property type="entry name" value="Aquaporin-like"/>
</dbReference>
<comment type="subcellular location">
    <subcellularLocation>
        <location evidence="1">Membrane</location>
        <topology evidence="1">Multi-pass membrane protein</topology>
    </subcellularLocation>
</comment>
<dbReference type="PANTHER" id="PTHR43829:SF9">
    <property type="entry name" value="AQUAPORIN-9"/>
    <property type="match status" value="1"/>
</dbReference>
<name>A0A7G9GWV7_9FUSO</name>
<dbReference type="InterPro" id="IPR050363">
    <property type="entry name" value="MIP/Aquaporin"/>
</dbReference>
<feature type="transmembrane region" description="Helical" evidence="8">
    <location>
        <begin position="217"/>
        <end position="239"/>
    </location>
</feature>
<reference evidence="9 10" key="1">
    <citation type="submission" date="2020-08" db="EMBL/GenBank/DDBJ databases">
        <authorList>
            <person name="Liu C."/>
            <person name="Sun Q."/>
        </authorList>
    </citation>
    <scope>NUCLEOTIDE SEQUENCE [LARGE SCALE GENOMIC DNA]</scope>
    <source>
        <strain evidence="9 10">NSJ-57</strain>
    </source>
</reference>
<feature type="transmembrane region" description="Helical" evidence="8">
    <location>
        <begin position="82"/>
        <end position="107"/>
    </location>
</feature>
<evidence type="ECO:0000256" key="1">
    <source>
        <dbReference type="ARBA" id="ARBA00004141"/>
    </source>
</evidence>
<dbReference type="InterPro" id="IPR022357">
    <property type="entry name" value="MIP_CS"/>
</dbReference>
<keyword evidence="4 7" id="KW-0812">Transmembrane</keyword>
<keyword evidence="10" id="KW-1185">Reference proteome</keyword>
<evidence type="ECO:0000256" key="3">
    <source>
        <dbReference type="ARBA" id="ARBA00022448"/>
    </source>
</evidence>
<evidence type="ECO:0000256" key="8">
    <source>
        <dbReference type="SAM" id="Phobius"/>
    </source>
</evidence>
<feature type="transmembrane region" description="Helical" evidence="8">
    <location>
        <begin position="135"/>
        <end position="156"/>
    </location>
</feature>
<evidence type="ECO:0000313" key="10">
    <source>
        <dbReference type="Proteomes" id="UP000515913"/>
    </source>
</evidence>
<dbReference type="PROSITE" id="PS00221">
    <property type="entry name" value="MIP"/>
    <property type="match status" value="1"/>
</dbReference>
<feature type="transmembrane region" description="Helical" evidence="8">
    <location>
        <begin position="39"/>
        <end position="61"/>
    </location>
</feature>
<evidence type="ECO:0000256" key="2">
    <source>
        <dbReference type="ARBA" id="ARBA00006175"/>
    </source>
</evidence>
<dbReference type="CDD" id="cd00333">
    <property type="entry name" value="MIP"/>
    <property type="match status" value="1"/>
</dbReference>
<dbReference type="Gene3D" id="1.20.1080.10">
    <property type="entry name" value="Glycerol uptake facilitator protein"/>
    <property type="match status" value="1"/>
</dbReference>
<proteinExistence type="inferred from homology"/>
<dbReference type="AlphaFoldDB" id="A0A7G9GWV7"/>
<evidence type="ECO:0000256" key="7">
    <source>
        <dbReference type="RuleBase" id="RU000477"/>
    </source>
</evidence>
<evidence type="ECO:0000256" key="4">
    <source>
        <dbReference type="ARBA" id="ARBA00022692"/>
    </source>
</evidence>
<evidence type="ECO:0000313" key="9">
    <source>
        <dbReference type="EMBL" id="QNM15289.1"/>
    </source>
</evidence>
<organism evidence="9 10">
    <name type="scientific">Fusobacterium hominis</name>
    <dbReference type="NCBI Taxonomy" id="2764326"/>
    <lineage>
        <taxon>Bacteria</taxon>
        <taxon>Fusobacteriati</taxon>
        <taxon>Fusobacteriota</taxon>
        <taxon>Fusobacteriia</taxon>
        <taxon>Fusobacteriales</taxon>
        <taxon>Fusobacteriaceae</taxon>
        <taxon>Fusobacterium</taxon>
    </lineage>
</organism>
<dbReference type="Proteomes" id="UP000515913">
    <property type="component" value="Chromosome"/>
</dbReference>
<dbReference type="Pfam" id="PF00230">
    <property type="entry name" value="MIP"/>
    <property type="match status" value="1"/>
</dbReference>
<accession>A0A7G9GWV7</accession>
<evidence type="ECO:0000256" key="5">
    <source>
        <dbReference type="ARBA" id="ARBA00022989"/>
    </source>
</evidence>